<reference evidence="2 3" key="1">
    <citation type="submission" date="2013-11" db="EMBL/GenBank/DDBJ databases">
        <title>Complete genome sequence of Rhizobium gallicum bv. gallicum R602.</title>
        <authorList>
            <person name="Bustos P."/>
            <person name="Santamaria R.I."/>
            <person name="Lozano L."/>
            <person name="Acosta J.L."/>
            <person name="Ormeno-Orrillo E."/>
            <person name="Rogel M.A."/>
            <person name="Romero D."/>
            <person name="Cevallos M.A."/>
            <person name="Martinez-Romero E."/>
            <person name="Gonzalez V."/>
        </authorList>
    </citation>
    <scope>NUCLEOTIDE SEQUENCE [LARGE SCALE GENOMIC DNA]</scope>
    <source>
        <strain evidence="2 3">R602</strain>
        <plasmid evidence="2 3">pRgalR602c</plasmid>
    </source>
</reference>
<keyword evidence="1" id="KW-0472">Membrane</keyword>
<dbReference type="KEGG" id="rga:RGR602_PC00600"/>
<dbReference type="EMBL" id="CP006880">
    <property type="protein sequence ID" value="AJD44639.1"/>
    <property type="molecule type" value="Genomic_DNA"/>
</dbReference>
<keyword evidence="1" id="KW-0812">Transmembrane</keyword>
<organism evidence="2 3">
    <name type="scientific">Rhizobium gallicum bv. gallicum R602sp</name>
    <dbReference type="NCBI Taxonomy" id="1041138"/>
    <lineage>
        <taxon>Bacteria</taxon>
        <taxon>Pseudomonadati</taxon>
        <taxon>Pseudomonadota</taxon>
        <taxon>Alphaproteobacteria</taxon>
        <taxon>Hyphomicrobiales</taxon>
        <taxon>Rhizobiaceae</taxon>
        <taxon>Rhizobium/Agrobacterium group</taxon>
        <taxon>Rhizobium</taxon>
    </lineage>
</organism>
<keyword evidence="3" id="KW-1185">Reference proteome</keyword>
<evidence type="ECO:0000256" key="1">
    <source>
        <dbReference type="SAM" id="Phobius"/>
    </source>
</evidence>
<dbReference type="AlphaFoldDB" id="A0A0B4X9G0"/>
<dbReference type="HOGENOM" id="CLU_2651947_0_0_5"/>
<proteinExistence type="predicted"/>
<keyword evidence="2" id="KW-0614">Plasmid</keyword>
<accession>A0A0B4X9G0</accession>
<gene>
    <name evidence="2" type="ORF">RGR602_PC00600</name>
</gene>
<dbReference type="Proteomes" id="UP000031368">
    <property type="component" value="Plasmid pRgalR602c"/>
</dbReference>
<keyword evidence="1" id="KW-1133">Transmembrane helix</keyword>
<geneLocation type="plasmid" evidence="2 3">
    <name>pRgalR602c</name>
</geneLocation>
<feature type="transmembrane region" description="Helical" evidence="1">
    <location>
        <begin position="57"/>
        <end position="75"/>
    </location>
</feature>
<protein>
    <submittedName>
        <fullName evidence="2">Uncharacterized protein</fullName>
    </submittedName>
</protein>
<sequence>MPDGLKDAEPVLRAEDGSGGSVLRIGSVLPGTNEYDRCHEPMPPPSVLPQAQSESRMLQPTAIVVTVFLIFCFLLP</sequence>
<evidence type="ECO:0000313" key="2">
    <source>
        <dbReference type="EMBL" id="AJD44639.1"/>
    </source>
</evidence>
<name>A0A0B4X9G0_9HYPH</name>
<evidence type="ECO:0000313" key="3">
    <source>
        <dbReference type="Proteomes" id="UP000031368"/>
    </source>
</evidence>